<evidence type="ECO:0000313" key="2">
    <source>
        <dbReference type="EMBL" id="KRZ01692.1"/>
    </source>
</evidence>
<reference evidence="2 3" key="1">
    <citation type="submission" date="2015-01" db="EMBL/GenBank/DDBJ databases">
        <title>Evolution of Trichinella species and genotypes.</title>
        <authorList>
            <person name="Korhonen P.K."/>
            <person name="Edoardo P."/>
            <person name="Giuseppe L.R."/>
            <person name="Gasser R.B."/>
        </authorList>
    </citation>
    <scope>NUCLEOTIDE SEQUENCE [LARGE SCALE GENOMIC DNA]</scope>
    <source>
        <strain evidence="2">ISS1029</strain>
    </source>
</reference>
<dbReference type="InterPro" id="IPR012337">
    <property type="entry name" value="RNaseH-like_sf"/>
</dbReference>
<dbReference type="OrthoDB" id="2499658at2759"/>
<sequence length="223" mass="25443">MFDVINAAHQKIAHGGEKTFREAQNKWTNVTQEACHLFLTFCEECHKKRARKLPKSLAVKQLVDINVMSRAQMDLIYFQTMPDEEVASKLLEIFLTFGAPSILQSDNGREFSNVIIAELKTCWPELKVVTGRPRHPQSQGAVERLNGVVQDKLAIWMRENECKRWSMGLKFVQWQINVSVHETTGQSPSKVTFSEEPLIGMESYVLPKSLVDAAKQKNKLKDL</sequence>
<accession>A0A0V1GTT3</accession>
<keyword evidence="3" id="KW-1185">Reference proteome</keyword>
<dbReference type="AlphaFoldDB" id="A0A0V1GTT3"/>
<dbReference type="STRING" id="268475.A0A0V1GTT3"/>
<name>A0A0V1GTT3_9BILA</name>
<dbReference type="SUPFAM" id="SSF53098">
    <property type="entry name" value="Ribonuclease H-like"/>
    <property type="match status" value="1"/>
</dbReference>
<dbReference type="Gene3D" id="3.30.420.10">
    <property type="entry name" value="Ribonuclease H-like superfamily/Ribonuclease H"/>
    <property type="match status" value="1"/>
</dbReference>
<organism evidence="2 3">
    <name type="scientific">Trichinella zimbabwensis</name>
    <dbReference type="NCBI Taxonomy" id="268475"/>
    <lineage>
        <taxon>Eukaryota</taxon>
        <taxon>Metazoa</taxon>
        <taxon>Ecdysozoa</taxon>
        <taxon>Nematoda</taxon>
        <taxon>Enoplea</taxon>
        <taxon>Dorylaimia</taxon>
        <taxon>Trichinellida</taxon>
        <taxon>Trichinellidae</taxon>
        <taxon>Trichinella</taxon>
    </lineage>
</organism>
<dbReference type="EMBL" id="JYDP01000268">
    <property type="protein sequence ID" value="KRZ01692.1"/>
    <property type="molecule type" value="Genomic_DNA"/>
</dbReference>
<evidence type="ECO:0000313" key="3">
    <source>
        <dbReference type="Proteomes" id="UP000055024"/>
    </source>
</evidence>
<dbReference type="Proteomes" id="UP000055024">
    <property type="component" value="Unassembled WGS sequence"/>
</dbReference>
<dbReference type="PANTHER" id="PTHR37984">
    <property type="entry name" value="PROTEIN CBG26694"/>
    <property type="match status" value="1"/>
</dbReference>
<feature type="domain" description="Integrase catalytic" evidence="1">
    <location>
        <begin position="85"/>
        <end position="196"/>
    </location>
</feature>
<dbReference type="InterPro" id="IPR036397">
    <property type="entry name" value="RNaseH_sf"/>
</dbReference>
<evidence type="ECO:0000259" key="1">
    <source>
        <dbReference type="PROSITE" id="PS50994"/>
    </source>
</evidence>
<gene>
    <name evidence="2" type="primary">SCAND3</name>
    <name evidence="2" type="ORF">T11_296</name>
</gene>
<dbReference type="InterPro" id="IPR001584">
    <property type="entry name" value="Integrase_cat-core"/>
</dbReference>
<dbReference type="PROSITE" id="PS50994">
    <property type="entry name" value="INTEGRASE"/>
    <property type="match status" value="1"/>
</dbReference>
<dbReference type="PANTHER" id="PTHR37984:SF5">
    <property type="entry name" value="PROTEIN NYNRIN-LIKE"/>
    <property type="match status" value="1"/>
</dbReference>
<comment type="caution">
    <text evidence="2">The sequence shown here is derived from an EMBL/GenBank/DDBJ whole genome shotgun (WGS) entry which is preliminary data.</text>
</comment>
<proteinExistence type="predicted"/>
<dbReference type="GO" id="GO:0015074">
    <property type="term" value="P:DNA integration"/>
    <property type="evidence" value="ECO:0007669"/>
    <property type="project" value="InterPro"/>
</dbReference>
<dbReference type="GO" id="GO:0003676">
    <property type="term" value="F:nucleic acid binding"/>
    <property type="evidence" value="ECO:0007669"/>
    <property type="project" value="InterPro"/>
</dbReference>
<protein>
    <submittedName>
        <fullName evidence="2">SCAN domain-containing protein 3</fullName>
    </submittedName>
</protein>
<dbReference type="InterPro" id="IPR050951">
    <property type="entry name" value="Retrovirus_Pol_polyprotein"/>
</dbReference>